<protein>
    <submittedName>
        <fullName evidence="4">Anti-sigma factor family protein</fullName>
    </submittedName>
</protein>
<dbReference type="Proteomes" id="UP001596337">
    <property type="component" value="Unassembled WGS sequence"/>
</dbReference>
<dbReference type="Pfam" id="PF13490">
    <property type="entry name" value="zf-HC2"/>
    <property type="match status" value="1"/>
</dbReference>
<keyword evidence="1" id="KW-0805">Transcription regulation</keyword>
<dbReference type="EMBL" id="JBHSXX010000001">
    <property type="protein sequence ID" value="MFC6870659.1"/>
    <property type="molecule type" value="Genomic_DNA"/>
</dbReference>
<dbReference type="RefSeq" id="WP_345404969.1">
    <property type="nucleotide sequence ID" value="NZ_BAABLA010000119.1"/>
</dbReference>
<accession>A0ABW2C9C0</accession>
<evidence type="ECO:0000313" key="5">
    <source>
        <dbReference type="Proteomes" id="UP001596337"/>
    </source>
</evidence>
<dbReference type="Gene3D" id="1.10.10.1320">
    <property type="entry name" value="Anti-sigma factor, zinc-finger domain"/>
    <property type="match status" value="1"/>
</dbReference>
<evidence type="ECO:0000256" key="2">
    <source>
        <dbReference type="ARBA" id="ARBA00023163"/>
    </source>
</evidence>
<organism evidence="4 5">
    <name type="scientific">Haloechinothrix salitolerans</name>
    <dbReference type="NCBI Taxonomy" id="926830"/>
    <lineage>
        <taxon>Bacteria</taxon>
        <taxon>Bacillati</taxon>
        <taxon>Actinomycetota</taxon>
        <taxon>Actinomycetes</taxon>
        <taxon>Pseudonocardiales</taxon>
        <taxon>Pseudonocardiaceae</taxon>
        <taxon>Haloechinothrix</taxon>
    </lineage>
</organism>
<sequence length="76" mass="8900">MISCAEAVRQLWEYIDDVVDVGERAAIETHLARCRRCCGELEFARELRRTLTDAADEDVPDDVLRRLRHTLEELER</sequence>
<reference evidence="5" key="1">
    <citation type="journal article" date="2019" name="Int. J. Syst. Evol. Microbiol.">
        <title>The Global Catalogue of Microorganisms (GCM) 10K type strain sequencing project: providing services to taxonomists for standard genome sequencing and annotation.</title>
        <authorList>
            <consortium name="The Broad Institute Genomics Platform"/>
            <consortium name="The Broad Institute Genome Sequencing Center for Infectious Disease"/>
            <person name="Wu L."/>
            <person name="Ma J."/>
        </authorList>
    </citation>
    <scope>NUCLEOTIDE SEQUENCE [LARGE SCALE GENOMIC DNA]</scope>
    <source>
        <strain evidence="5">KCTC 32255</strain>
    </source>
</reference>
<feature type="domain" description="Putative zinc-finger" evidence="3">
    <location>
        <begin position="4"/>
        <end position="37"/>
    </location>
</feature>
<evidence type="ECO:0000313" key="4">
    <source>
        <dbReference type="EMBL" id="MFC6870659.1"/>
    </source>
</evidence>
<proteinExistence type="predicted"/>
<name>A0ABW2C9C0_9PSEU</name>
<keyword evidence="2" id="KW-0804">Transcription</keyword>
<dbReference type="InterPro" id="IPR041916">
    <property type="entry name" value="Anti_sigma_zinc_sf"/>
</dbReference>
<keyword evidence="5" id="KW-1185">Reference proteome</keyword>
<gene>
    <name evidence="4" type="ORF">ACFQGD_26360</name>
</gene>
<comment type="caution">
    <text evidence="4">The sequence shown here is derived from an EMBL/GenBank/DDBJ whole genome shotgun (WGS) entry which is preliminary data.</text>
</comment>
<dbReference type="InterPro" id="IPR027383">
    <property type="entry name" value="Znf_put"/>
</dbReference>
<evidence type="ECO:0000259" key="3">
    <source>
        <dbReference type="Pfam" id="PF13490"/>
    </source>
</evidence>
<evidence type="ECO:0000256" key="1">
    <source>
        <dbReference type="ARBA" id="ARBA00023015"/>
    </source>
</evidence>